<organism evidence="1 2">
    <name type="scientific">Pseudomonas putida (strain DOT-T1E)</name>
    <dbReference type="NCBI Taxonomy" id="1196325"/>
    <lineage>
        <taxon>Bacteria</taxon>
        <taxon>Pseudomonadati</taxon>
        <taxon>Pseudomonadota</taxon>
        <taxon>Gammaproteobacteria</taxon>
        <taxon>Pseudomonadales</taxon>
        <taxon>Pseudomonadaceae</taxon>
        <taxon>Pseudomonas</taxon>
    </lineage>
</organism>
<dbReference type="EMBL" id="HM626202">
    <property type="protein sequence ID" value="AEK25404.1"/>
    <property type="molecule type" value="Genomic_DNA"/>
</dbReference>
<accession>G0WPD4</accession>
<evidence type="ECO:0000313" key="2">
    <source>
        <dbReference type="Proteomes" id="UP000006503"/>
    </source>
</evidence>
<dbReference type="Proteomes" id="UP000006503">
    <property type="component" value="Plasmid pGRT1"/>
</dbReference>
<dbReference type="AlphaFoldDB" id="G0WPD4"/>
<protein>
    <submittedName>
        <fullName evidence="1">Uncharacterized protein</fullName>
    </submittedName>
</protein>
<geneLocation type="plasmid" evidence="1 2">
    <name>pGRT1</name>
</geneLocation>
<evidence type="ECO:0000313" key="1">
    <source>
        <dbReference type="EMBL" id="AEK25404.1"/>
    </source>
</evidence>
<reference evidence="2" key="2">
    <citation type="journal article" date="2013" name="Microb. Biotechnol.">
        <title>Metabolic potential of the organic-solvent tolerant Pseudomonas putida DOT-T1E deduced from its annotated genome.</title>
        <authorList>
            <person name="Udaondo Z."/>
            <person name="Molina L."/>
            <person name="Daniels C."/>
            <person name="Gomez M.J."/>
            <person name="Molina-Henares M.A."/>
            <person name="Matilla M.A."/>
            <person name="Roca A."/>
            <person name="Fernandez M."/>
            <person name="Duque E."/>
            <person name="Segura A."/>
            <person name="Ramos J.L."/>
        </authorList>
    </citation>
    <scope>NUCLEOTIDE SEQUENCE [LARGE SCALE GENOMIC DNA]</scope>
    <source>
        <strain evidence="2">DOT-T1E</strain>
        <plasmid>Plasmid pGRT1</plasmid>
    </source>
</reference>
<sequence>MYNECTSIRRSIMEAYSNIKAYRSVGLDIKGYKEAETSRGLAWSCKVYLHKKMLGLVSNNGDGGMTRVEIDSAQQTNLVAQLKAHGYQLQLTFQGHAMDEPTEAPEWLDMAITQMIDEVAQLRRLKRLGKTHLIVLQHSNSPEFSFYKAPPSDTSIARIRRQLGADLACIMNAEITAL</sequence>
<keyword evidence="1" id="KW-0614">Plasmid</keyword>
<proteinExistence type="predicted"/>
<reference evidence="1 2" key="1">
    <citation type="journal article" date="2011" name="Environ. Microbiol.">
        <title>The pGRT1 plasmid of Pseudomonas putida DOT-T1E encodes functions relevant for survival under harsh conditions in the environment.</title>
        <authorList>
            <person name="Molina L."/>
            <person name="Duque E."/>
            <person name="Gomez M.J."/>
            <person name="Krell T."/>
            <person name="Lacal J."/>
            <person name="Garcia-Puente A."/>
            <person name="Garcia V."/>
            <person name="Matilla M.A."/>
            <person name="Ramos J.L."/>
            <person name="Segura A."/>
        </authorList>
    </citation>
    <scope>NUCLEOTIDE SEQUENCE [LARGE SCALE GENOMIC DNA]</scope>
    <source>
        <strain evidence="1 2">DOT-T1E</strain>
        <plasmid evidence="2">Plasmid pGRT1</plasmid>
    </source>
</reference>
<name>G0WPD4_PSEPT</name>